<dbReference type="InterPro" id="IPR023198">
    <property type="entry name" value="PGP-like_dom2"/>
</dbReference>
<accession>A0A1M5DDF2</accession>
<dbReference type="InterPro" id="IPR051540">
    <property type="entry name" value="S-2-haloacid_dehalogenase"/>
</dbReference>
<gene>
    <name evidence="3" type="ORF">SAMN05443575_0545</name>
</gene>
<dbReference type="PRINTS" id="PR00413">
    <property type="entry name" value="HADHALOGNASE"/>
</dbReference>
<keyword evidence="2" id="KW-0378">Hydrolase</keyword>
<dbReference type="InterPro" id="IPR036412">
    <property type="entry name" value="HAD-like_sf"/>
</dbReference>
<dbReference type="STRING" id="1206085.SAMN05443575_0545"/>
<evidence type="ECO:0000313" key="4">
    <source>
        <dbReference type="Proteomes" id="UP000186132"/>
    </source>
</evidence>
<dbReference type="InterPro" id="IPR023214">
    <property type="entry name" value="HAD_sf"/>
</dbReference>
<dbReference type="Gene3D" id="3.40.50.1000">
    <property type="entry name" value="HAD superfamily/HAD-like"/>
    <property type="match status" value="1"/>
</dbReference>
<dbReference type="InterPro" id="IPR006328">
    <property type="entry name" value="2-HAD"/>
</dbReference>
<dbReference type="SFLD" id="SFLDG01129">
    <property type="entry name" value="C1.5:_HAD__Beta-PGM__Phosphata"/>
    <property type="match status" value="1"/>
</dbReference>
<dbReference type="NCBIfam" id="TIGR01428">
    <property type="entry name" value="HAD_type_II"/>
    <property type="match status" value="1"/>
</dbReference>
<dbReference type="OrthoDB" id="3774052at2"/>
<dbReference type="SUPFAM" id="SSF56784">
    <property type="entry name" value="HAD-like"/>
    <property type="match status" value="1"/>
</dbReference>
<sequence length="222" mass="23236">MAVIVFDVNETLSDLAPLGERFVDVGAPGGLLATWFASTLRDGDALGLAGTPRPFADVARGVLATLWSQLPELRRDPDEATEHVLAGFTSLAVHPDVVPGVGELAVSGHRLVTLSNGARSVAAGLLERAGVAGSFEALLSVEDDDAPGPWKPDPRAYHYAAQVCGVEPGELVLVAVHPWDLHGARRAGLRSAYVNRTGAPWPAVFDRPDVEVGALTELAAAL</sequence>
<dbReference type="AlphaFoldDB" id="A0A1M5DDF2"/>
<dbReference type="InterPro" id="IPR006439">
    <property type="entry name" value="HAD-SF_hydro_IA"/>
</dbReference>
<dbReference type="Proteomes" id="UP000186132">
    <property type="component" value="Unassembled WGS sequence"/>
</dbReference>
<dbReference type="RefSeq" id="WP_073385566.1">
    <property type="nucleotide sequence ID" value="NZ_FQVU01000001.1"/>
</dbReference>
<comment type="similarity">
    <text evidence="1">Belongs to the HAD-like hydrolase superfamily. S-2-haloalkanoic acid dehalogenase family.</text>
</comment>
<dbReference type="Pfam" id="PF00702">
    <property type="entry name" value="Hydrolase"/>
    <property type="match status" value="1"/>
</dbReference>
<dbReference type="PANTHER" id="PTHR43316">
    <property type="entry name" value="HYDROLASE, HALOACID DELAHOGENASE-RELATED"/>
    <property type="match status" value="1"/>
</dbReference>
<reference evidence="3 4" key="1">
    <citation type="submission" date="2016-11" db="EMBL/GenBank/DDBJ databases">
        <authorList>
            <person name="Jaros S."/>
            <person name="Januszkiewicz K."/>
            <person name="Wedrychowicz H."/>
        </authorList>
    </citation>
    <scope>NUCLEOTIDE SEQUENCE [LARGE SCALE GENOMIC DNA]</scope>
    <source>
        <strain evidence="3 4">DSM 45627</strain>
    </source>
</reference>
<dbReference type="GO" id="GO:0019120">
    <property type="term" value="F:hydrolase activity, acting on acid halide bonds, in C-halide compounds"/>
    <property type="evidence" value="ECO:0007669"/>
    <property type="project" value="InterPro"/>
</dbReference>
<dbReference type="EMBL" id="FQVU01000001">
    <property type="protein sequence ID" value="SHF65118.1"/>
    <property type="molecule type" value="Genomic_DNA"/>
</dbReference>
<evidence type="ECO:0000256" key="2">
    <source>
        <dbReference type="ARBA" id="ARBA00022801"/>
    </source>
</evidence>
<organism evidence="3 4">
    <name type="scientific">Jatrophihabitans endophyticus</name>
    <dbReference type="NCBI Taxonomy" id="1206085"/>
    <lineage>
        <taxon>Bacteria</taxon>
        <taxon>Bacillati</taxon>
        <taxon>Actinomycetota</taxon>
        <taxon>Actinomycetes</taxon>
        <taxon>Jatrophihabitantales</taxon>
        <taxon>Jatrophihabitantaceae</taxon>
        <taxon>Jatrophihabitans</taxon>
    </lineage>
</organism>
<keyword evidence="4" id="KW-1185">Reference proteome</keyword>
<proteinExistence type="inferred from homology"/>
<dbReference type="SFLD" id="SFLDS00003">
    <property type="entry name" value="Haloacid_Dehalogenase"/>
    <property type="match status" value="1"/>
</dbReference>
<evidence type="ECO:0000256" key="1">
    <source>
        <dbReference type="ARBA" id="ARBA00008106"/>
    </source>
</evidence>
<name>A0A1M5DDF2_9ACTN</name>
<evidence type="ECO:0000313" key="3">
    <source>
        <dbReference type="EMBL" id="SHF65118.1"/>
    </source>
</evidence>
<dbReference type="PANTHER" id="PTHR43316:SF3">
    <property type="entry name" value="HALOACID DEHALOGENASE, TYPE II (AFU_ORTHOLOGUE AFUA_2G07750)-RELATED"/>
    <property type="match status" value="1"/>
</dbReference>
<protein>
    <submittedName>
        <fullName evidence="3">2-haloacid dehalogenase</fullName>
    </submittedName>
</protein>
<dbReference type="Gene3D" id="1.10.150.240">
    <property type="entry name" value="Putative phosphatase, domain 2"/>
    <property type="match status" value="1"/>
</dbReference>